<gene>
    <name evidence="9" type="ORF">K491DRAFT_653282</name>
</gene>
<comment type="similarity">
    <text evidence="2">Belongs to the TfdA dioxygenase family.</text>
</comment>
<accession>A0A6A6TEB8</accession>
<protein>
    <submittedName>
        <fullName evidence="9">Putative TfdA family taurine dioxygenase</fullName>
    </submittedName>
</protein>
<evidence type="ECO:0000256" key="4">
    <source>
        <dbReference type="ARBA" id="ARBA00022964"/>
    </source>
</evidence>
<dbReference type="EMBL" id="MU004316">
    <property type="protein sequence ID" value="KAF2658345.1"/>
    <property type="molecule type" value="Genomic_DNA"/>
</dbReference>
<dbReference type="OrthoDB" id="10257314at2759"/>
<comment type="cofactor">
    <cofactor evidence="1">
        <name>Fe(2+)</name>
        <dbReference type="ChEBI" id="CHEBI:29033"/>
    </cofactor>
</comment>
<evidence type="ECO:0000313" key="9">
    <source>
        <dbReference type="EMBL" id="KAF2658345.1"/>
    </source>
</evidence>
<dbReference type="AlphaFoldDB" id="A0A6A6TEB8"/>
<evidence type="ECO:0000313" key="10">
    <source>
        <dbReference type="Proteomes" id="UP000799324"/>
    </source>
</evidence>
<dbReference type="SUPFAM" id="SSF51197">
    <property type="entry name" value="Clavaminate synthase-like"/>
    <property type="match status" value="1"/>
</dbReference>
<keyword evidence="6" id="KW-0408">Iron</keyword>
<proteinExistence type="inferred from homology"/>
<dbReference type="Pfam" id="PF02668">
    <property type="entry name" value="TauD"/>
    <property type="match status" value="1"/>
</dbReference>
<keyword evidence="5" id="KW-0560">Oxidoreductase</keyword>
<dbReference type="PANTHER" id="PTHR30468:SF10">
    <property type="entry name" value="TAUD_TFDA-LIKE DOMAIN-CONTAINING PROTEIN"/>
    <property type="match status" value="1"/>
</dbReference>
<evidence type="ECO:0000259" key="8">
    <source>
        <dbReference type="Pfam" id="PF02668"/>
    </source>
</evidence>
<evidence type="ECO:0000256" key="1">
    <source>
        <dbReference type="ARBA" id="ARBA00001954"/>
    </source>
</evidence>
<feature type="region of interest" description="Disordered" evidence="7">
    <location>
        <begin position="1"/>
        <end position="22"/>
    </location>
</feature>
<evidence type="ECO:0000256" key="7">
    <source>
        <dbReference type="SAM" id="MobiDB-lite"/>
    </source>
</evidence>
<dbReference type="GO" id="GO:0016706">
    <property type="term" value="F:2-oxoglutarate-dependent dioxygenase activity"/>
    <property type="evidence" value="ECO:0007669"/>
    <property type="project" value="TreeGrafter"/>
</dbReference>
<organism evidence="9 10">
    <name type="scientific">Lophiostoma macrostomum CBS 122681</name>
    <dbReference type="NCBI Taxonomy" id="1314788"/>
    <lineage>
        <taxon>Eukaryota</taxon>
        <taxon>Fungi</taxon>
        <taxon>Dikarya</taxon>
        <taxon>Ascomycota</taxon>
        <taxon>Pezizomycotina</taxon>
        <taxon>Dothideomycetes</taxon>
        <taxon>Pleosporomycetidae</taxon>
        <taxon>Pleosporales</taxon>
        <taxon>Lophiostomataceae</taxon>
        <taxon>Lophiostoma</taxon>
    </lineage>
</organism>
<dbReference type="GO" id="GO:0046872">
    <property type="term" value="F:metal ion binding"/>
    <property type="evidence" value="ECO:0007669"/>
    <property type="project" value="UniProtKB-KW"/>
</dbReference>
<evidence type="ECO:0000256" key="2">
    <source>
        <dbReference type="ARBA" id="ARBA00005896"/>
    </source>
</evidence>
<evidence type="ECO:0000256" key="3">
    <source>
        <dbReference type="ARBA" id="ARBA00022723"/>
    </source>
</evidence>
<feature type="domain" description="TauD/TfdA-like" evidence="8">
    <location>
        <begin position="36"/>
        <end position="327"/>
    </location>
</feature>
<keyword evidence="4 9" id="KW-0223">Dioxygenase</keyword>
<reference evidence="9" key="1">
    <citation type="journal article" date="2020" name="Stud. Mycol.">
        <title>101 Dothideomycetes genomes: a test case for predicting lifestyles and emergence of pathogens.</title>
        <authorList>
            <person name="Haridas S."/>
            <person name="Albert R."/>
            <person name="Binder M."/>
            <person name="Bloem J."/>
            <person name="Labutti K."/>
            <person name="Salamov A."/>
            <person name="Andreopoulos B."/>
            <person name="Baker S."/>
            <person name="Barry K."/>
            <person name="Bills G."/>
            <person name="Bluhm B."/>
            <person name="Cannon C."/>
            <person name="Castanera R."/>
            <person name="Culley D."/>
            <person name="Daum C."/>
            <person name="Ezra D."/>
            <person name="Gonzalez J."/>
            <person name="Henrissat B."/>
            <person name="Kuo A."/>
            <person name="Liang C."/>
            <person name="Lipzen A."/>
            <person name="Lutzoni F."/>
            <person name="Magnuson J."/>
            <person name="Mondo S."/>
            <person name="Nolan M."/>
            <person name="Ohm R."/>
            <person name="Pangilinan J."/>
            <person name="Park H.-J."/>
            <person name="Ramirez L."/>
            <person name="Alfaro M."/>
            <person name="Sun H."/>
            <person name="Tritt A."/>
            <person name="Yoshinaga Y."/>
            <person name="Zwiers L.-H."/>
            <person name="Turgeon B."/>
            <person name="Goodwin S."/>
            <person name="Spatafora J."/>
            <person name="Crous P."/>
            <person name="Grigoriev I."/>
        </authorList>
    </citation>
    <scope>NUCLEOTIDE SEQUENCE</scope>
    <source>
        <strain evidence="9">CBS 122681</strain>
    </source>
</reference>
<dbReference type="Proteomes" id="UP000799324">
    <property type="component" value="Unassembled WGS sequence"/>
</dbReference>
<name>A0A6A6TEB8_9PLEO</name>
<sequence length="363" mass="41129">MSTQTITAVGQEATPEKQSTRKPLELSGALDKIQSFDVTPVIGREFVDVNLKDLLRAPNSDELIRDLAITISQRGVVFFRKQEDLDNDLQKELAQRLGQLSGKPETSKLHIHPVSNSGRRLGGKDDEISVISSEQAKEIYKNRFLNTAEKKQSAKDGWHSDITFEPVPSDYALLRLTELPKTGGDTLWASGYELFDRLSKPYQKFFEELTATYAQPAFNKAAEENKFEIYTKERGAPENVGDVLEAVHPVIRTNPVTGWKSVFAVGHHVQKINELTPEESKRALDWFVSLIVENHDLQVRHRWQNVNDLAIWDNRSVYHTATYDYQHLGLGPRTGQRAVSLGERPYLDPQSKSRWEALGYAQS</sequence>
<dbReference type="PANTHER" id="PTHR30468">
    <property type="entry name" value="ALPHA-KETOGLUTARATE-DEPENDENT SULFONATE DIOXYGENASE"/>
    <property type="match status" value="1"/>
</dbReference>
<dbReference type="InterPro" id="IPR003819">
    <property type="entry name" value="TauD/TfdA-like"/>
</dbReference>
<dbReference type="FunFam" id="3.60.130.10:FF:000005">
    <property type="entry name" value="TfdA family taurine dioxygenase"/>
    <property type="match status" value="1"/>
</dbReference>
<dbReference type="GO" id="GO:0005737">
    <property type="term" value="C:cytoplasm"/>
    <property type="evidence" value="ECO:0007669"/>
    <property type="project" value="TreeGrafter"/>
</dbReference>
<keyword evidence="10" id="KW-1185">Reference proteome</keyword>
<keyword evidence="3" id="KW-0479">Metal-binding</keyword>
<evidence type="ECO:0000256" key="5">
    <source>
        <dbReference type="ARBA" id="ARBA00023002"/>
    </source>
</evidence>
<dbReference type="Gene3D" id="3.60.130.10">
    <property type="entry name" value="Clavaminate synthase-like"/>
    <property type="match status" value="1"/>
</dbReference>
<dbReference type="InterPro" id="IPR051323">
    <property type="entry name" value="AtsK-like"/>
</dbReference>
<evidence type="ECO:0000256" key="6">
    <source>
        <dbReference type="ARBA" id="ARBA00023004"/>
    </source>
</evidence>
<dbReference type="InterPro" id="IPR042098">
    <property type="entry name" value="TauD-like_sf"/>
</dbReference>